<evidence type="ECO:0000313" key="7">
    <source>
        <dbReference type="Proteomes" id="UP000252519"/>
    </source>
</evidence>
<keyword evidence="5" id="KW-0539">Nucleus</keyword>
<dbReference type="OrthoDB" id="205794at2759"/>
<evidence type="ECO:0000256" key="5">
    <source>
        <dbReference type="ARBA" id="ARBA00023242"/>
    </source>
</evidence>
<evidence type="ECO:0000256" key="2">
    <source>
        <dbReference type="ARBA" id="ARBA00022664"/>
    </source>
</evidence>
<organism evidence="6 7">
    <name type="scientific">Ancylostoma caninum</name>
    <name type="common">Dog hookworm</name>
    <dbReference type="NCBI Taxonomy" id="29170"/>
    <lineage>
        <taxon>Eukaryota</taxon>
        <taxon>Metazoa</taxon>
        <taxon>Ecdysozoa</taxon>
        <taxon>Nematoda</taxon>
        <taxon>Chromadorea</taxon>
        <taxon>Rhabditida</taxon>
        <taxon>Rhabditina</taxon>
        <taxon>Rhabditomorpha</taxon>
        <taxon>Strongyloidea</taxon>
        <taxon>Ancylostomatidae</taxon>
        <taxon>Ancylostomatinae</taxon>
        <taxon>Ancylostoma</taxon>
    </lineage>
</organism>
<keyword evidence="7" id="KW-1185">Reference proteome</keyword>
<protein>
    <submittedName>
        <fullName evidence="6">Uncharacterized protein</fullName>
    </submittedName>
</protein>
<keyword evidence="3" id="KW-0747">Spliceosome</keyword>
<keyword evidence="4" id="KW-0508">mRNA splicing</keyword>
<dbReference type="Proteomes" id="UP000252519">
    <property type="component" value="Unassembled WGS sequence"/>
</dbReference>
<sequence length="93" mass="10578">MATLALTSGGAFGNQDDQVLVDALPYLDTEYNDADRQTALRLIDQECKVDIPTHQELSEASSCSGFRRISYTMYVERTCKDVKETSMERIFRF</sequence>
<dbReference type="AlphaFoldDB" id="A0A368F0U7"/>
<proteinExistence type="predicted"/>
<comment type="subcellular location">
    <subcellularLocation>
        <location evidence="1">Nucleus</location>
    </subcellularLocation>
</comment>
<evidence type="ECO:0000313" key="6">
    <source>
        <dbReference type="EMBL" id="RCN25288.1"/>
    </source>
</evidence>
<dbReference type="GO" id="GO:0005681">
    <property type="term" value="C:spliceosomal complex"/>
    <property type="evidence" value="ECO:0007669"/>
    <property type="project" value="UniProtKB-KW"/>
</dbReference>
<accession>A0A368F0U7</accession>
<gene>
    <name evidence="6" type="ORF">ANCCAN_29001</name>
</gene>
<keyword evidence="2" id="KW-0507">mRNA processing</keyword>
<name>A0A368F0U7_ANCCA</name>
<dbReference type="GO" id="GO:0006397">
    <property type="term" value="P:mRNA processing"/>
    <property type="evidence" value="ECO:0007669"/>
    <property type="project" value="UniProtKB-KW"/>
</dbReference>
<dbReference type="GO" id="GO:0008380">
    <property type="term" value="P:RNA splicing"/>
    <property type="evidence" value="ECO:0007669"/>
    <property type="project" value="UniProtKB-KW"/>
</dbReference>
<reference evidence="6 7" key="1">
    <citation type="submission" date="2014-10" db="EMBL/GenBank/DDBJ databases">
        <title>Draft genome of the hookworm Ancylostoma caninum.</title>
        <authorList>
            <person name="Mitreva M."/>
        </authorList>
    </citation>
    <scope>NUCLEOTIDE SEQUENCE [LARGE SCALE GENOMIC DNA]</scope>
    <source>
        <strain evidence="6 7">Baltimore</strain>
    </source>
</reference>
<dbReference type="InterPro" id="IPR008409">
    <property type="entry name" value="SPF27"/>
</dbReference>
<evidence type="ECO:0000256" key="4">
    <source>
        <dbReference type="ARBA" id="ARBA00023187"/>
    </source>
</evidence>
<dbReference type="STRING" id="29170.A0A368F0U7"/>
<dbReference type="Pfam" id="PF05700">
    <property type="entry name" value="BCAS2"/>
    <property type="match status" value="1"/>
</dbReference>
<comment type="caution">
    <text evidence="6">The sequence shown here is derived from an EMBL/GenBank/DDBJ whole genome shotgun (WGS) entry which is preliminary data.</text>
</comment>
<evidence type="ECO:0000256" key="1">
    <source>
        <dbReference type="ARBA" id="ARBA00004123"/>
    </source>
</evidence>
<dbReference type="EMBL" id="JOJR01012866">
    <property type="protein sequence ID" value="RCN25288.1"/>
    <property type="molecule type" value="Genomic_DNA"/>
</dbReference>
<evidence type="ECO:0000256" key="3">
    <source>
        <dbReference type="ARBA" id="ARBA00022728"/>
    </source>
</evidence>